<evidence type="ECO:0000256" key="2">
    <source>
        <dbReference type="ARBA" id="ARBA00023125"/>
    </source>
</evidence>
<proteinExistence type="predicted"/>
<dbReference type="InterPro" id="IPR050109">
    <property type="entry name" value="HTH-type_TetR-like_transc_reg"/>
</dbReference>
<organism evidence="6 7">
    <name type="scientific">Pleomorphomonas diazotrophica</name>
    <dbReference type="NCBI Taxonomy" id="1166257"/>
    <lineage>
        <taxon>Bacteria</taxon>
        <taxon>Pseudomonadati</taxon>
        <taxon>Pseudomonadota</taxon>
        <taxon>Alphaproteobacteria</taxon>
        <taxon>Hyphomicrobiales</taxon>
        <taxon>Pleomorphomonadaceae</taxon>
        <taxon>Pleomorphomonas</taxon>
    </lineage>
</organism>
<evidence type="ECO:0000313" key="7">
    <source>
        <dbReference type="Proteomes" id="UP000233491"/>
    </source>
</evidence>
<name>A0A1I4V347_9HYPH</name>
<dbReference type="Pfam" id="PF00440">
    <property type="entry name" value="TetR_N"/>
    <property type="match status" value="1"/>
</dbReference>
<reference evidence="6 7" key="1">
    <citation type="submission" date="2017-12" db="EMBL/GenBank/DDBJ databases">
        <title>Anaerobic carbon monoxide metabolism by Pleomorphomonas carboxyditropha sp. nov., a new mesophilic hydrogenogenic carboxidotroph.</title>
        <authorList>
            <person name="Esquivel-Elizondo S."/>
            <person name="Krajmalnik-Brown R."/>
        </authorList>
    </citation>
    <scope>NUCLEOTIDE SEQUENCE [LARGE SCALE GENOMIC DNA]</scope>
    <source>
        <strain evidence="6 7">R5-392</strain>
    </source>
</reference>
<evidence type="ECO:0000259" key="5">
    <source>
        <dbReference type="PROSITE" id="PS50977"/>
    </source>
</evidence>
<dbReference type="RefSeq" id="WP_101289836.1">
    <property type="nucleotide sequence ID" value="NZ_FOUQ01000010.1"/>
</dbReference>
<dbReference type="AlphaFoldDB" id="A0A1I4V347"/>
<dbReference type="OrthoDB" id="9808189at2"/>
<gene>
    <name evidence="6" type="ORF">CXZ10_13285</name>
</gene>
<dbReference type="InterPro" id="IPR001647">
    <property type="entry name" value="HTH_TetR"/>
</dbReference>
<comment type="caution">
    <text evidence="6">The sequence shown here is derived from an EMBL/GenBank/DDBJ whole genome shotgun (WGS) entry which is preliminary data.</text>
</comment>
<dbReference type="InterPro" id="IPR009057">
    <property type="entry name" value="Homeodomain-like_sf"/>
</dbReference>
<keyword evidence="7" id="KW-1185">Reference proteome</keyword>
<feature type="DNA-binding region" description="H-T-H motif" evidence="4">
    <location>
        <begin position="44"/>
        <end position="63"/>
    </location>
</feature>
<dbReference type="Proteomes" id="UP000233491">
    <property type="component" value="Unassembled WGS sequence"/>
</dbReference>
<keyword evidence="2 4" id="KW-0238">DNA-binding</keyword>
<dbReference type="GO" id="GO:0003700">
    <property type="term" value="F:DNA-binding transcription factor activity"/>
    <property type="evidence" value="ECO:0007669"/>
    <property type="project" value="TreeGrafter"/>
</dbReference>
<dbReference type="EMBL" id="PJNW01000010">
    <property type="protein sequence ID" value="PKR88719.1"/>
    <property type="molecule type" value="Genomic_DNA"/>
</dbReference>
<keyword evidence="1" id="KW-0805">Transcription regulation</keyword>
<dbReference type="GO" id="GO:0000976">
    <property type="term" value="F:transcription cis-regulatory region binding"/>
    <property type="evidence" value="ECO:0007669"/>
    <property type="project" value="TreeGrafter"/>
</dbReference>
<dbReference type="PANTHER" id="PTHR30055:SF234">
    <property type="entry name" value="HTH-TYPE TRANSCRIPTIONAL REGULATOR BETI"/>
    <property type="match status" value="1"/>
</dbReference>
<dbReference type="SUPFAM" id="SSF46689">
    <property type="entry name" value="Homeodomain-like"/>
    <property type="match status" value="1"/>
</dbReference>
<dbReference type="Gene3D" id="1.10.357.10">
    <property type="entry name" value="Tetracycline Repressor, domain 2"/>
    <property type="match status" value="1"/>
</dbReference>
<feature type="domain" description="HTH tetR-type" evidence="5">
    <location>
        <begin position="21"/>
        <end position="81"/>
    </location>
</feature>
<protein>
    <submittedName>
        <fullName evidence="6">TetR/AcrR family transcriptional regulator</fullName>
    </submittedName>
</protein>
<evidence type="ECO:0000256" key="3">
    <source>
        <dbReference type="ARBA" id="ARBA00023163"/>
    </source>
</evidence>
<dbReference type="Pfam" id="PF17918">
    <property type="entry name" value="TetR_C_15"/>
    <property type="match status" value="1"/>
</dbReference>
<dbReference type="PANTHER" id="PTHR30055">
    <property type="entry name" value="HTH-TYPE TRANSCRIPTIONAL REGULATOR RUTR"/>
    <property type="match status" value="1"/>
</dbReference>
<evidence type="ECO:0000313" key="6">
    <source>
        <dbReference type="EMBL" id="PKR88719.1"/>
    </source>
</evidence>
<keyword evidence="3" id="KW-0804">Transcription</keyword>
<accession>A0A1I4V347</accession>
<evidence type="ECO:0000256" key="4">
    <source>
        <dbReference type="PROSITE-ProRule" id="PRU00335"/>
    </source>
</evidence>
<dbReference type="PROSITE" id="PS50977">
    <property type="entry name" value="HTH_TETR_2"/>
    <property type="match status" value="1"/>
</dbReference>
<dbReference type="InterPro" id="IPR041669">
    <property type="entry name" value="TetR_C_15"/>
</dbReference>
<sequence>MPAKLPITLEPRKAPRQARSEATVDAIFEATVQVLMAGNTRYLTTTRVARRAGVSVGTLYQYFPHKEALLYALIGACLQKVATRVEHVCREHRGMPAEMASDALVSAYIDTKVRDVETARALYLASAEIDVMDLVSAAYGRFRQAAAGMFATAPDGGLGDIDRVSFNLIAMLTGATRVAVESGLDARDLQGFREQMMLTCRTCLRGDLARTG</sequence>
<evidence type="ECO:0000256" key="1">
    <source>
        <dbReference type="ARBA" id="ARBA00023015"/>
    </source>
</evidence>